<evidence type="ECO:0000256" key="2">
    <source>
        <dbReference type="ARBA" id="ARBA00022723"/>
    </source>
</evidence>
<gene>
    <name evidence="8" type="ORF">EUGRSUZ_A02726</name>
</gene>
<feature type="domain" description="HMA" evidence="7">
    <location>
        <begin position="1"/>
        <end position="64"/>
    </location>
</feature>
<evidence type="ECO:0000259" key="7">
    <source>
        <dbReference type="PROSITE" id="PS50846"/>
    </source>
</evidence>
<dbReference type="PANTHER" id="PTHR45811">
    <property type="entry name" value="COPPER TRANSPORT PROTEIN FAMILY-RELATED"/>
    <property type="match status" value="1"/>
</dbReference>
<keyword evidence="1" id="KW-0488">Methylation</keyword>
<evidence type="ECO:0000256" key="1">
    <source>
        <dbReference type="ARBA" id="ARBA00022481"/>
    </source>
</evidence>
<dbReference type="OrthoDB" id="1923658at2759"/>
<name>A0A059DJS3_EUCGR</name>
<dbReference type="InterPro" id="IPR051863">
    <property type="entry name" value="HIPP"/>
</dbReference>
<dbReference type="PANTHER" id="PTHR45811:SF35">
    <property type="entry name" value="HEAVY METAL-ASSOCIATED ISOPRENYLATED PLANT PROTEIN 39"/>
    <property type="match status" value="1"/>
</dbReference>
<dbReference type="Gene3D" id="3.30.70.100">
    <property type="match status" value="1"/>
</dbReference>
<dbReference type="InterPro" id="IPR006121">
    <property type="entry name" value="HMA_dom"/>
</dbReference>
<feature type="region of interest" description="Disordered" evidence="6">
    <location>
        <begin position="70"/>
        <end position="106"/>
    </location>
</feature>
<dbReference type="KEGG" id="egr:104448272"/>
<keyword evidence="4" id="KW-0636">Prenylation</keyword>
<evidence type="ECO:0000256" key="3">
    <source>
        <dbReference type="ARBA" id="ARBA00023288"/>
    </source>
</evidence>
<accession>A0A059DJS3</accession>
<evidence type="ECO:0000256" key="6">
    <source>
        <dbReference type="SAM" id="MobiDB-lite"/>
    </source>
</evidence>
<keyword evidence="2" id="KW-0479">Metal-binding</keyword>
<evidence type="ECO:0000256" key="5">
    <source>
        <dbReference type="ARBA" id="ARBA00024045"/>
    </source>
</evidence>
<protein>
    <recommendedName>
        <fullName evidence="7">HMA domain-containing protein</fullName>
    </recommendedName>
</protein>
<sequence length="132" mass="14696">MQKAVLKLDVHNNKEKRKAMKIVSGFAGVDSIDINLKDQKLTVAGTVDPVELVGKLRKVFITDIISVGPAKDAQKKDGDKKDDPDKKKEGDKGGKDSAKVAPLPFYYQPPPPHPYYYRNYSTEEYPNSCVIC</sequence>
<feature type="compositionally biased region" description="Basic and acidic residues" evidence="6">
    <location>
        <begin position="72"/>
        <end position="98"/>
    </location>
</feature>
<dbReference type="SUPFAM" id="SSF55008">
    <property type="entry name" value="HMA, heavy metal-associated domain"/>
    <property type="match status" value="1"/>
</dbReference>
<proteinExistence type="inferred from homology"/>
<dbReference type="PROSITE" id="PS50846">
    <property type="entry name" value="HMA_2"/>
    <property type="match status" value="1"/>
</dbReference>
<dbReference type="GO" id="GO:0046872">
    <property type="term" value="F:metal ion binding"/>
    <property type="evidence" value="ECO:0007669"/>
    <property type="project" value="UniProtKB-KW"/>
</dbReference>
<evidence type="ECO:0000256" key="4">
    <source>
        <dbReference type="ARBA" id="ARBA00023289"/>
    </source>
</evidence>
<dbReference type="Gramene" id="KCW90621">
    <property type="protein sequence ID" value="KCW90621"/>
    <property type="gene ID" value="EUGRSUZ_A02726"/>
</dbReference>
<reference evidence="8" key="1">
    <citation type="submission" date="2013-07" db="EMBL/GenBank/DDBJ databases">
        <title>The genome of Eucalyptus grandis.</title>
        <authorList>
            <person name="Schmutz J."/>
            <person name="Hayes R."/>
            <person name="Myburg A."/>
            <person name="Tuskan G."/>
            <person name="Grattapaglia D."/>
            <person name="Rokhsar D.S."/>
        </authorList>
    </citation>
    <scope>NUCLEOTIDE SEQUENCE</scope>
    <source>
        <tissue evidence="8">Leaf extractions</tissue>
    </source>
</reference>
<comment type="similarity">
    <text evidence="5">Belongs to the HIPP family.</text>
</comment>
<evidence type="ECO:0000313" key="8">
    <source>
        <dbReference type="EMBL" id="KCW90621.1"/>
    </source>
</evidence>
<keyword evidence="3" id="KW-0449">Lipoprotein</keyword>
<dbReference type="InterPro" id="IPR036163">
    <property type="entry name" value="HMA_dom_sf"/>
</dbReference>
<dbReference type="AlphaFoldDB" id="A0A059DJS3"/>
<dbReference type="Pfam" id="PF00403">
    <property type="entry name" value="HMA"/>
    <property type="match status" value="1"/>
</dbReference>
<organism evidence="8">
    <name type="scientific">Eucalyptus grandis</name>
    <name type="common">Flooded gum</name>
    <dbReference type="NCBI Taxonomy" id="71139"/>
    <lineage>
        <taxon>Eukaryota</taxon>
        <taxon>Viridiplantae</taxon>
        <taxon>Streptophyta</taxon>
        <taxon>Embryophyta</taxon>
        <taxon>Tracheophyta</taxon>
        <taxon>Spermatophyta</taxon>
        <taxon>Magnoliopsida</taxon>
        <taxon>eudicotyledons</taxon>
        <taxon>Gunneridae</taxon>
        <taxon>Pentapetalae</taxon>
        <taxon>rosids</taxon>
        <taxon>malvids</taxon>
        <taxon>Myrtales</taxon>
        <taxon>Myrtaceae</taxon>
        <taxon>Myrtoideae</taxon>
        <taxon>Eucalypteae</taxon>
        <taxon>Eucalyptus</taxon>
    </lineage>
</organism>
<dbReference type="EMBL" id="KK198753">
    <property type="protein sequence ID" value="KCW90621.1"/>
    <property type="molecule type" value="Genomic_DNA"/>
</dbReference>